<dbReference type="CDD" id="cd03135">
    <property type="entry name" value="GATase1_DJ-1"/>
    <property type="match status" value="1"/>
</dbReference>
<dbReference type="RefSeq" id="WP_123015483.1">
    <property type="nucleotide sequence ID" value="NZ_AP024911.1"/>
</dbReference>
<organism evidence="2 3">
    <name type="scientific">Vibrio zhugei</name>
    <dbReference type="NCBI Taxonomy" id="2479546"/>
    <lineage>
        <taxon>Bacteria</taxon>
        <taxon>Pseudomonadati</taxon>
        <taxon>Pseudomonadota</taxon>
        <taxon>Gammaproteobacteria</taxon>
        <taxon>Vibrionales</taxon>
        <taxon>Vibrionaceae</taxon>
        <taxon>Vibrio</taxon>
    </lineage>
</organism>
<dbReference type="EMBL" id="JBHRSE010000003">
    <property type="protein sequence ID" value="MFC3022314.1"/>
    <property type="molecule type" value="Genomic_DNA"/>
</dbReference>
<dbReference type="InterPro" id="IPR029062">
    <property type="entry name" value="Class_I_gatase-like"/>
</dbReference>
<feature type="domain" description="DJ-1/PfpI" evidence="1">
    <location>
        <begin position="3"/>
        <end position="169"/>
    </location>
</feature>
<name>A0ABV7C4I3_9VIBR</name>
<protein>
    <submittedName>
        <fullName evidence="2">DJ-1 family glyoxalase III</fullName>
    </submittedName>
</protein>
<dbReference type="NCBIfam" id="TIGR01383">
    <property type="entry name" value="not_thiJ"/>
    <property type="match status" value="1"/>
</dbReference>
<dbReference type="PANTHER" id="PTHR48094">
    <property type="entry name" value="PROTEIN/NUCLEIC ACID DEGLYCASE DJ-1-RELATED"/>
    <property type="match status" value="1"/>
</dbReference>
<dbReference type="PANTHER" id="PTHR48094:SF12">
    <property type="entry name" value="PARKINSON DISEASE PROTEIN 7 HOMOLOG"/>
    <property type="match status" value="1"/>
</dbReference>
<gene>
    <name evidence="2" type="ORF">ACFODT_00400</name>
</gene>
<dbReference type="InterPro" id="IPR006287">
    <property type="entry name" value="DJ-1"/>
</dbReference>
<dbReference type="InterPro" id="IPR002818">
    <property type="entry name" value="DJ-1/PfpI"/>
</dbReference>
<reference evidence="3" key="1">
    <citation type="journal article" date="2019" name="Int. J. Syst. Evol. Microbiol.">
        <title>The Global Catalogue of Microorganisms (GCM) 10K type strain sequencing project: providing services to taxonomists for standard genome sequencing and annotation.</title>
        <authorList>
            <consortium name="The Broad Institute Genomics Platform"/>
            <consortium name="The Broad Institute Genome Sequencing Center for Infectious Disease"/>
            <person name="Wu L."/>
            <person name="Ma J."/>
        </authorList>
    </citation>
    <scope>NUCLEOTIDE SEQUENCE [LARGE SCALE GENOMIC DNA]</scope>
    <source>
        <strain evidence="3">KCTC 62784</strain>
    </source>
</reference>
<evidence type="ECO:0000259" key="1">
    <source>
        <dbReference type="Pfam" id="PF01965"/>
    </source>
</evidence>
<keyword evidence="3" id="KW-1185">Reference proteome</keyword>
<comment type="caution">
    <text evidence="2">The sequence shown here is derived from an EMBL/GenBank/DDBJ whole genome shotgun (WGS) entry which is preliminary data.</text>
</comment>
<dbReference type="Pfam" id="PF01965">
    <property type="entry name" value="DJ-1_PfpI"/>
    <property type="match status" value="1"/>
</dbReference>
<dbReference type="InterPro" id="IPR050325">
    <property type="entry name" value="Prot/Nucl_acid_deglycase"/>
</dbReference>
<proteinExistence type="predicted"/>
<dbReference type="Gene3D" id="3.40.50.880">
    <property type="match status" value="1"/>
</dbReference>
<evidence type="ECO:0000313" key="2">
    <source>
        <dbReference type="EMBL" id="MFC3022314.1"/>
    </source>
</evidence>
<dbReference type="Proteomes" id="UP001595384">
    <property type="component" value="Unassembled WGS sequence"/>
</dbReference>
<accession>A0ABV7C4I3</accession>
<dbReference type="SUPFAM" id="SSF52317">
    <property type="entry name" value="Class I glutamine amidotransferase-like"/>
    <property type="match status" value="1"/>
</dbReference>
<evidence type="ECO:0000313" key="3">
    <source>
        <dbReference type="Proteomes" id="UP001595384"/>
    </source>
</evidence>
<sequence>MTKRILVPIANGTEEIEAVTIIDTLTRANYHVSVASADFDGKLTVTCSRGVVLTAQHRLVDIADEEFDAIVLPGGQAGAEVLQQSTLLVEMLRQQKYDGRLVAAICAAPALVLQYHGLYPGAIMTGHPNFQEQIPASLRRTKRVTFDVTNNVLTSQGPGSSLEFAIEIIIRLSGKTVAKQIAEPMMVLPQLHYDKLSEDA</sequence>